<protein>
    <recommendedName>
        <fullName evidence="3">Lipoprotein</fullName>
    </recommendedName>
</protein>
<dbReference type="EMBL" id="CP002279">
    <property type="protein sequence ID" value="AEH89640.1"/>
    <property type="molecule type" value="Genomic_DNA"/>
</dbReference>
<dbReference type="KEGG" id="mop:Mesop_5224"/>
<evidence type="ECO:0000313" key="2">
    <source>
        <dbReference type="Proteomes" id="UP000001623"/>
    </source>
</evidence>
<proteinExistence type="predicted"/>
<dbReference type="Proteomes" id="UP000001623">
    <property type="component" value="Chromosome"/>
</dbReference>
<dbReference type="PROSITE" id="PS51257">
    <property type="entry name" value="PROKAR_LIPOPROTEIN"/>
    <property type="match status" value="1"/>
</dbReference>
<reference evidence="1 2" key="1">
    <citation type="submission" date="2010-10" db="EMBL/GenBank/DDBJ databases">
        <title>Complete sequence of Mesorhizobium opportunistum WSM2075.</title>
        <authorList>
            <consortium name="US DOE Joint Genome Institute"/>
            <person name="Lucas S."/>
            <person name="Copeland A."/>
            <person name="Lapidus A."/>
            <person name="Cheng J.-F."/>
            <person name="Bruce D."/>
            <person name="Goodwin L."/>
            <person name="Pitluck S."/>
            <person name="Chertkov O."/>
            <person name="Misra M."/>
            <person name="Detter J.C."/>
            <person name="Han C."/>
            <person name="Tapia R."/>
            <person name="Land M."/>
            <person name="Hauser L."/>
            <person name="Kyrpides N."/>
            <person name="Ovchinnikova G."/>
            <person name="Mavrommatis K.M."/>
            <person name="Tiwari R.P."/>
            <person name="Howieson J.G."/>
            <person name="O'Hara G.W."/>
            <person name="Nandasena K.G."/>
            <person name="Woyke T."/>
        </authorList>
    </citation>
    <scope>NUCLEOTIDE SEQUENCE [LARGE SCALE GENOMIC DNA]</scope>
    <source>
        <strain evidence="2">LMG 24607 / HAMBI 3007 / WSM2075</strain>
    </source>
</reference>
<dbReference type="HOGENOM" id="CLU_170273_0_0_5"/>
<gene>
    <name evidence="1" type="ordered locus">Mesop_5224</name>
</gene>
<evidence type="ECO:0008006" key="3">
    <source>
        <dbReference type="Google" id="ProtNLM"/>
    </source>
</evidence>
<evidence type="ECO:0000313" key="1">
    <source>
        <dbReference type="EMBL" id="AEH89640.1"/>
    </source>
</evidence>
<accession>F7Y615</accession>
<dbReference type="RefSeq" id="WP_013896281.1">
    <property type="nucleotide sequence ID" value="NC_015675.1"/>
</dbReference>
<sequence length="137" mass="14479">MDRSAMGAFRPGKYNLCVVAAVAMVSGCQGLDATKTDAVFIKPVVHSVRGNSAVKPVYAMSTVHSFRIDPPLLTTSAIRTTENAYAFTSPPQMKVHTPGPVKVSFNPGDDGAFPGSSPYICSPSGFGQLASCHPRYL</sequence>
<dbReference type="AlphaFoldDB" id="F7Y615"/>
<name>F7Y615_MESOW</name>
<organism evidence="1 2">
    <name type="scientific">Mesorhizobium opportunistum (strain LMG 24607 / HAMBI 3007 / WSM2075)</name>
    <dbReference type="NCBI Taxonomy" id="536019"/>
    <lineage>
        <taxon>Bacteria</taxon>
        <taxon>Pseudomonadati</taxon>
        <taxon>Pseudomonadota</taxon>
        <taxon>Alphaproteobacteria</taxon>
        <taxon>Hyphomicrobiales</taxon>
        <taxon>Phyllobacteriaceae</taxon>
        <taxon>Mesorhizobium</taxon>
    </lineage>
</organism>